<organism evidence="1">
    <name type="scientific">Arundo donax</name>
    <name type="common">Giant reed</name>
    <name type="synonym">Donax arundinaceus</name>
    <dbReference type="NCBI Taxonomy" id="35708"/>
    <lineage>
        <taxon>Eukaryota</taxon>
        <taxon>Viridiplantae</taxon>
        <taxon>Streptophyta</taxon>
        <taxon>Embryophyta</taxon>
        <taxon>Tracheophyta</taxon>
        <taxon>Spermatophyta</taxon>
        <taxon>Magnoliopsida</taxon>
        <taxon>Liliopsida</taxon>
        <taxon>Poales</taxon>
        <taxon>Poaceae</taxon>
        <taxon>PACMAD clade</taxon>
        <taxon>Arundinoideae</taxon>
        <taxon>Arundineae</taxon>
        <taxon>Arundo</taxon>
    </lineage>
</organism>
<dbReference type="EMBL" id="GBRH01223355">
    <property type="protein sequence ID" value="JAD74540.1"/>
    <property type="molecule type" value="Transcribed_RNA"/>
</dbReference>
<accession>A0A0A9CMC3</accession>
<proteinExistence type="predicted"/>
<dbReference type="Gene3D" id="3.30.420.10">
    <property type="entry name" value="Ribonuclease H-like superfamily/Ribonuclease H"/>
    <property type="match status" value="1"/>
</dbReference>
<evidence type="ECO:0008006" key="2">
    <source>
        <dbReference type="Google" id="ProtNLM"/>
    </source>
</evidence>
<evidence type="ECO:0000313" key="1">
    <source>
        <dbReference type="EMBL" id="JAD74540.1"/>
    </source>
</evidence>
<dbReference type="AlphaFoldDB" id="A0A0A9CMC3"/>
<protein>
    <recommendedName>
        <fullName evidence="2">RNase H type-1 domain-containing protein</fullName>
    </recommendedName>
</protein>
<name>A0A0A9CMC3_ARUDO</name>
<reference evidence="1" key="2">
    <citation type="journal article" date="2015" name="Data Brief">
        <title>Shoot transcriptome of the giant reed, Arundo donax.</title>
        <authorList>
            <person name="Barrero R.A."/>
            <person name="Guerrero F.D."/>
            <person name="Moolhuijzen P."/>
            <person name="Goolsby J.A."/>
            <person name="Tidwell J."/>
            <person name="Bellgard S.E."/>
            <person name="Bellgard M.I."/>
        </authorList>
    </citation>
    <scope>NUCLEOTIDE SEQUENCE</scope>
    <source>
        <tissue evidence="1">Shoot tissue taken approximately 20 cm above the soil surface</tissue>
    </source>
</reference>
<reference evidence="1" key="1">
    <citation type="submission" date="2014-09" db="EMBL/GenBank/DDBJ databases">
        <authorList>
            <person name="Magalhaes I.L.F."/>
            <person name="Oliveira U."/>
            <person name="Santos F.R."/>
            <person name="Vidigal T.H.D.A."/>
            <person name="Brescovit A.D."/>
            <person name="Santos A.J."/>
        </authorList>
    </citation>
    <scope>NUCLEOTIDE SEQUENCE</scope>
    <source>
        <tissue evidence="1">Shoot tissue taken approximately 20 cm above the soil surface</tissue>
    </source>
</reference>
<dbReference type="GO" id="GO:0003676">
    <property type="term" value="F:nucleic acid binding"/>
    <property type="evidence" value="ECO:0007669"/>
    <property type="project" value="InterPro"/>
</dbReference>
<dbReference type="InterPro" id="IPR036397">
    <property type="entry name" value="RNaseH_sf"/>
</dbReference>
<sequence length="333" mass="38668">MQHHSTHYCLGIKPFRPQWSTVLCGLNRVLQQRLPPVHKYSSLVFTRNLHNTRPLLDVKPFNVNIGEAKELHEKILVSVSQNTSERNLANIMNEYNRDVRLSLVASCLILPKNSLRDKSTEFLHTQSHNLLKCKPLYLSSLEIMLCKKELTCKDWTRLMKQIITGRVYVVENWQSTFANIEKLFYDYGIKGPHDGVEFFRGECDASFNQVLKEANLSFVIWKDDDVIWAQVVRGIACPSTHVAEAYAALALVWKCEELGKLNIIICTDNSKIYGVMSGLLTIRRNEDHYDLYMLLRSRRNHFERFIPMWKPRELMFLPDDLASNPDILKPLFA</sequence>